<dbReference type="AlphaFoldDB" id="A0A7C5RFJ9"/>
<sequence length="173" mass="18894">MKGIRIRQKPEVALRVMEVLERDPFLGKALVLGHKVLMDREYARFEELVRSGRVGEAGAFALAVARSPYAYKFPNREAPRGGWKELAPVIEALMGTGDLKAVEGAIRLKTEGDEAEAAFLLELLAAGGDLRGAVLALAGHLPQDRRHRASEVQPPFPPYLKAGKEVEKEAVNG</sequence>
<protein>
    <submittedName>
        <fullName evidence="1">Uncharacterized protein</fullName>
    </submittedName>
</protein>
<reference evidence="1" key="1">
    <citation type="journal article" date="2020" name="mSystems">
        <title>Genome- and Community-Level Interaction Insights into Carbon Utilization and Element Cycling Functions of Hydrothermarchaeota in Hydrothermal Sediment.</title>
        <authorList>
            <person name="Zhou Z."/>
            <person name="Liu Y."/>
            <person name="Xu W."/>
            <person name="Pan J."/>
            <person name="Luo Z.H."/>
            <person name="Li M."/>
        </authorList>
    </citation>
    <scope>NUCLEOTIDE SEQUENCE [LARGE SCALE GENOMIC DNA]</scope>
    <source>
        <strain evidence="1">SpSt-1071</strain>
    </source>
</reference>
<comment type="caution">
    <text evidence="1">The sequence shown here is derived from an EMBL/GenBank/DDBJ whole genome shotgun (WGS) entry which is preliminary data.</text>
</comment>
<proteinExistence type="predicted"/>
<name>A0A7C5RFJ9_9DEIN</name>
<accession>A0A7C5RFJ9</accession>
<evidence type="ECO:0000313" key="1">
    <source>
        <dbReference type="EMBL" id="HHM68456.1"/>
    </source>
</evidence>
<gene>
    <name evidence="1" type="ORF">ENM28_07125</name>
</gene>
<organism evidence="1">
    <name type="scientific">Thermus caliditerrae</name>
    <dbReference type="NCBI Taxonomy" id="1330700"/>
    <lineage>
        <taxon>Bacteria</taxon>
        <taxon>Thermotogati</taxon>
        <taxon>Deinococcota</taxon>
        <taxon>Deinococci</taxon>
        <taxon>Thermales</taxon>
        <taxon>Thermaceae</taxon>
        <taxon>Thermus</taxon>
    </lineage>
</organism>
<dbReference type="EMBL" id="DRXE01000256">
    <property type="protein sequence ID" value="HHM68456.1"/>
    <property type="molecule type" value="Genomic_DNA"/>
</dbReference>